<dbReference type="Proteomes" id="UP001337655">
    <property type="component" value="Unassembled WGS sequence"/>
</dbReference>
<gene>
    <name evidence="1" type="ORF">LTR77_006714</name>
</gene>
<dbReference type="Pfam" id="PF21858">
    <property type="entry name" value="DUF6914"/>
    <property type="match status" value="1"/>
</dbReference>
<accession>A0AAV9P9N5</accession>
<sequence length="178" mass="20025">MPSGKDRLCVALHLRGGKSRMPGKEDRFHWALFIGPRIMMQLSSGIQIHVKNTVFGQEGTSVLEERESSLIPAGQVLIRVVVAKIQDRERLPGILRTAPVTQDDSSWNCISWVREALATVQKDGEAVGTSKLDWQEVRDAAMGYCQEKIDAHRFDGKGQYDMMKTATYDLLERKKIVP</sequence>
<dbReference type="InterPro" id="IPR054208">
    <property type="entry name" value="DUF6914"/>
</dbReference>
<organism evidence="1 2">
    <name type="scientific">Saxophila tyrrhenica</name>
    <dbReference type="NCBI Taxonomy" id="1690608"/>
    <lineage>
        <taxon>Eukaryota</taxon>
        <taxon>Fungi</taxon>
        <taxon>Dikarya</taxon>
        <taxon>Ascomycota</taxon>
        <taxon>Pezizomycotina</taxon>
        <taxon>Dothideomycetes</taxon>
        <taxon>Dothideomycetidae</taxon>
        <taxon>Mycosphaerellales</taxon>
        <taxon>Extremaceae</taxon>
        <taxon>Saxophila</taxon>
    </lineage>
</organism>
<keyword evidence="2" id="KW-1185">Reference proteome</keyword>
<proteinExistence type="predicted"/>
<dbReference type="EMBL" id="JAVRRT010000010">
    <property type="protein sequence ID" value="KAK5168146.1"/>
    <property type="molecule type" value="Genomic_DNA"/>
</dbReference>
<name>A0AAV9P9N5_9PEZI</name>
<evidence type="ECO:0000313" key="2">
    <source>
        <dbReference type="Proteomes" id="UP001337655"/>
    </source>
</evidence>
<evidence type="ECO:0000313" key="1">
    <source>
        <dbReference type="EMBL" id="KAK5168146.1"/>
    </source>
</evidence>
<comment type="caution">
    <text evidence="1">The sequence shown here is derived from an EMBL/GenBank/DDBJ whole genome shotgun (WGS) entry which is preliminary data.</text>
</comment>
<protein>
    <submittedName>
        <fullName evidence="1">Uncharacterized protein</fullName>
    </submittedName>
</protein>
<reference evidence="1 2" key="1">
    <citation type="submission" date="2023-08" db="EMBL/GenBank/DDBJ databases">
        <title>Black Yeasts Isolated from many extreme environments.</title>
        <authorList>
            <person name="Coleine C."/>
            <person name="Stajich J.E."/>
            <person name="Selbmann L."/>
        </authorList>
    </citation>
    <scope>NUCLEOTIDE SEQUENCE [LARGE SCALE GENOMIC DNA]</scope>
    <source>
        <strain evidence="1 2">CCFEE 5935</strain>
    </source>
</reference>
<dbReference type="RefSeq" id="XP_064657756.1">
    <property type="nucleotide sequence ID" value="XM_064803955.1"/>
</dbReference>
<dbReference type="GeneID" id="89928054"/>
<dbReference type="AlphaFoldDB" id="A0AAV9P9N5"/>